<dbReference type="RefSeq" id="WP_101251917.1">
    <property type="nucleotide sequence ID" value="NZ_PIUM01000022.1"/>
</dbReference>
<keyword evidence="5" id="KW-1185">Reference proteome</keyword>
<reference evidence="5" key="1">
    <citation type="submission" date="2017-12" db="EMBL/GenBank/DDBJ databases">
        <title>Draft genome sequence of Telmatospirillum siberiense 26-4b1T, an acidotolerant peatland alphaproteobacterium potentially involved in sulfur cycling.</title>
        <authorList>
            <person name="Hausmann B."/>
            <person name="Pjevac P."/>
            <person name="Schreck K."/>
            <person name="Herbold C.W."/>
            <person name="Daims H."/>
            <person name="Wagner M."/>
            <person name="Pester M."/>
            <person name="Loy A."/>
        </authorList>
    </citation>
    <scope>NUCLEOTIDE SEQUENCE [LARGE SCALE GENOMIC DNA]</scope>
    <source>
        <strain evidence="5">26-4b1</strain>
    </source>
</reference>
<dbReference type="GO" id="GO:0005829">
    <property type="term" value="C:cytosol"/>
    <property type="evidence" value="ECO:0007669"/>
    <property type="project" value="TreeGrafter"/>
</dbReference>
<keyword evidence="1" id="KW-0560">Oxidoreductase</keyword>
<dbReference type="Pfam" id="PF00296">
    <property type="entry name" value="Bac_luciferase"/>
    <property type="match status" value="1"/>
</dbReference>
<name>A0A2N3PS37_9PROT</name>
<dbReference type="InterPro" id="IPR011251">
    <property type="entry name" value="Luciferase-like_dom"/>
</dbReference>
<proteinExistence type="predicted"/>
<dbReference type="GO" id="GO:0004497">
    <property type="term" value="F:monooxygenase activity"/>
    <property type="evidence" value="ECO:0007669"/>
    <property type="project" value="UniProtKB-KW"/>
</dbReference>
<dbReference type="OrthoDB" id="9776438at2"/>
<evidence type="ECO:0000256" key="2">
    <source>
        <dbReference type="ARBA" id="ARBA00023033"/>
    </source>
</evidence>
<dbReference type="Proteomes" id="UP000233293">
    <property type="component" value="Unassembled WGS sequence"/>
</dbReference>
<evidence type="ECO:0000256" key="1">
    <source>
        <dbReference type="ARBA" id="ARBA00023002"/>
    </source>
</evidence>
<evidence type="ECO:0000313" key="5">
    <source>
        <dbReference type="Proteomes" id="UP000233293"/>
    </source>
</evidence>
<gene>
    <name evidence="4" type="ORF">CWS72_17490</name>
</gene>
<sequence>MEIGIDSFVATMPDPATGETMPAADRIERLLEEVEIADRVGLDVFGIGEHHRKEFLDSAPAVILAAAAARTRQIRLTSAVTVLSAADPVRVFQEFATLDLIAKGRAEIIVGRGSFGEAYPLFGFAMRDYDALFIEKLDLLLKLRDEVHVTWDGRFRPPLTGQGVFPRPYQKTLPIWLGVGGTPQSFARAGALGLPLMVAVIGGGFHRFRPLVDLYRDAGRRAGHPAEALRVGLHAMGFVADTTQTAKDAFFPGWARMFTEIGRERGWSAVSRSQFEAMCSPEGAFLIGDPETVVQRVLAANEALGGLSRITFQMSSAMLETAAMQRSIELLGRNVAPRIRTLTKKHG</sequence>
<evidence type="ECO:0000313" key="4">
    <source>
        <dbReference type="EMBL" id="PKU23219.1"/>
    </source>
</evidence>
<dbReference type="InterPro" id="IPR022290">
    <property type="entry name" value="LLM_Atu2307-like"/>
</dbReference>
<dbReference type="SUPFAM" id="SSF51679">
    <property type="entry name" value="Bacterial luciferase-like"/>
    <property type="match status" value="1"/>
</dbReference>
<dbReference type="PANTHER" id="PTHR30137:SF8">
    <property type="entry name" value="BLR5498 PROTEIN"/>
    <property type="match status" value="1"/>
</dbReference>
<dbReference type="NCBIfam" id="TIGR03858">
    <property type="entry name" value="LLM_2I7G"/>
    <property type="match status" value="1"/>
</dbReference>
<organism evidence="4 5">
    <name type="scientific">Telmatospirillum siberiense</name>
    <dbReference type="NCBI Taxonomy" id="382514"/>
    <lineage>
        <taxon>Bacteria</taxon>
        <taxon>Pseudomonadati</taxon>
        <taxon>Pseudomonadota</taxon>
        <taxon>Alphaproteobacteria</taxon>
        <taxon>Rhodospirillales</taxon>
        <taxon>Rhodospirillaceae</taxon>
        <taxon>Telmatospirillum</taxon>
    </lineage>
</organism>
<keyword evidence="2" id="KW-0503">Monooxygenase</keyword>
<dbReference type="AlphaFoldDB" id="A0A2N3PS37"/>
<feature type="domain" description="Luciferase-like" evidence="3">
    <location>
        <begin position="16"/>
        <end position="303"/>
    </location>
</feature>
<evidence type="ECO:0000259" key="3">
    <source>
        <dbReference type="Pfam" id="PF00296"/>
    </source>
</evidence>
<dbReference type="GO" id="GO:0016705">
    <property type="term" value="F:oxidoreductase activity, acting on paired donors, with incorporation or reduction of molecular oxygen"/>
    <property type="evidence" value="ECO:0007669"/>
    <property type="project" value="InterPro"/>
</dbReference>
<comment type="caution">
    <text evidence="4">The sequence shown here is derived from an EMBL/GenBank/DDBJ whole genome shotgun (WGS) entry which is preliminary data.</text>
</comment>
<protein>
    <submittedName>
        <fullName evidence="4">LLM class flavin-dependent oxidoreductase</fullName>
    </submittedName>
</protein>
<dbReference type="EMBL" id="PIUM01000022">
    <property type="protein sequence ID" value="PKU23219.1"/>
    <property type="molecule type" value="Genomic_DNA"/>
</dbReference>
<dbReference type="Gene3D" id="3.20.20.30">
    <property type="entry name" value="Luciferase-like domain"/>
    <property type="match status" value="1"/>
</dbReference>
<dbReference type="InterPro" id="IPR036661">
    <property type="entry name" value="Luciferase-like_sf"/>
</dbReference>
<accession>A0A2N3PS37</accession>
<dbReference type="InterPro" id="IPR050766">
    <property type="entry name" value="Bact_Lucif_Oxidored"/>
</dbReference>
<dbReference type="PANTHER" id="PTHR30137">
    <property type="entry name" value="LUCIFERASE-LIKE MONOOXYGENASE"/>
    <property type="match status" value="1"/>
</dbReference>